<proteinExistence type="predicted"/>
<evidence type="ECO:0000313" key="8">
    <source>
        <dbReference type="EMBL" id="HAE1642394.1"/>
    </source>
</evidence>
<protein>
    <submittedName>
        <fullName evidence="11">Uncharacterized protein</fullName>
    </submittedName>
</protein>
<accession>A0A605AZY6</accession>
<evidence type="ECO:0000313" key="10">
    <source>
        <dbReference type="EMBL" id="HAE7560492.1"/>
    </source>
</evidence>
<evidence type="ECO:0000313" key="4">
    <source>
        <dbReference type="EMBL" id="HAB4368666.1"/>
    </source>
</evidence>
<evidence type="ECO:0000313" key="1">
    <source>
        <dbReference type="EMBL" id="EBY0578059.1"/>
    </source>
</evidence>
<dbReference type="EMBL" id="DAASXW010000031">
    <property type="protein sequence ID" value="HAE7506314.1"/>
    <property type="molecule type" value="Genomic_DNA"/>
</dbReference>
<gene>
    <name evidence="2" type="ORF">BH418_23920</name>
    <name evidence="1" type="ORF">DUR08_24505</name>
    <name evidence="5" type="ORF">G1157_24085</name>
    <name evidence="7" type="ORF">G2960_20475</name>
    <name evidence="6" type="ORF">G2966_23210</name>
    <name evidence="8" type="ORF">G2970_22790</name>
    <name evidence="9" type="ORF">G4P07_004726</name>
    <name evidence="10" type="ORF">G4P20_004755</name>
    <name evidence="13" type="ORF">G9336_004705</name>
    <name evidence="11" type="ORF">G9C70_004556</name>
    <name evidence="12" type="ORF">G9X09_004544</name>
    <name evidence="4" type="ORF">GB430_22110</name>
    <name evidence="3" type="ORF">GBX75_21330</name>
</gene>
<dbReference type="EMBL" id="DAAFPI010000032">
    <property type="protein sequence ID" value="HAB1022920.1"/>
    <property type="molecule type" value="Genomic_DNA"/>
</dbReference>
<evidence type="ECO:0000313" key="3">
    <source>
        <dbReference type="EMBL" id="HAB1022920.1"/>
    </source>
</evidence>
<sequence>MGYEFGKLFATTYEDAYNFGTKLSQFEPNSAFKVLTVEVPDHIVGTEFYADGMKAVSIDSEYLDELKILDWC</sequence>
<evidence type="ECO:0000313" key="11">
    <source>
        <dbReference type="EMBL" id="HAF0562764.1"/>
    </source>
</evidence>
<dbReference type="RefSeq" id="WP_023135409.1">
    <property type="nucleotide sequence ID" value="NZ_CP129904.1"/>
</dbReference>
<dbReference type="EMBL" id="DAASYN010000034">
    <property type="protein sequence ID" value="HAE7560492.1"/>
    <property type="molecule type" value="Genomic_DNA"/>
</dbReference>
<dbReference type="EMBL" id="AAHMZR010000053">
    <property type="protein sequence ID" value="EBY0578059.1"/>
    <property type="molecule type" value="Genomic_DNA"/>
</dbReference>
<dbReference type="EMBL" id="DAAQXW010000046">
    <property type="protein sequence ID" value="HAE1324567.1"/>
    <property type="molecule type" value="Genomic_DNA"/>
</dbReference>
<dbReference type="EMBL" id="DAATXT010000075">
    <property type="protein sequence ID" value="HAF0562764.1"/>
    <property type="molecule type" value="Genomic_DNA"/>
</dbReference>
<dbReference type="AlphaFoldDB" id="A0A605AZY6"/>
<evidence type="ECO:0000313" key="13">
    <source>
        <dbReference type="EMBL" id="HAF7735153.1"/>
    </source>
</evidence>
<reference evidence="11" key="3">
    <citation type="submission" date="2018-07" db="EMBL/GenBank/DDBJ databases">
        <authorList>
            <consortium name="NCBI Pathogen Detection Project"/>
        </authorList>
    </citation>
    <scope>NUCLEOTIDE SEQUENCE</scope>
    <source>
        <strain evidence="9">10-7243</strain>
        <strain evidence="10">11-5588</strain>
        <strain evidence="11">12-3191</strain>
        <strain evidence="13">13-2460</strain>
        <strain evidence="5">CE06.035</strain>
        <strain evidence="12">Salm201708953</strain>
        <strain evidence="3">Salmonella enterica</strain>
    </source>
</reference>
<dbReference type="EMBL" id="DAAWFY010000029">
    <property type="protein sequence ID" value="HAF7735153.1"/>
    <property type="molecule type" value="Genomic_DNA"/>
</dbReference>
<organism evidence="11">
    <name type="scientific">Salmonella enterica subsp. enterica serovar Agona</name>
    <dbReference type="NCBI Taxonomy" id="58095"/>
    <lineage>
        <taxon>Bacteria</taxon>
        <taxon>Pseudomonadati</taxon>
        <taxon>Pseudomonadota</taxon>
        <taxon>Gammaproteobacteria</taxon>
        <taxon>Enterobacterales</taxon>
        <taxon>Enterobacteriaceae</taxon>
        <taxon>Salmonella</taxon>
    </lineage>
</organism>
<dbReference type="EMBL" id="DAARAH010000042">
    <property type="protein sequence ID" value="HAE1606074.1"/>
    <property type="molecule type" value="Genomic_DNA"/>
</dbReference>
<dbReference type="EMBL" id="DAAPXI010000024">
    <property type="protein sequence ID" value="HAD8177393.1"/>
    <property type="molecule type" value="Genomic_DNA"/>
</dbReference>
<evidence type="ECO:0000313" key="2">
    <source>
        <dbReference type="EMBL" id="EDC9469710.1"/>
    </source>
</evidence>
<reference evidence="11" key="1">
    <citation type="journal article" date="2018" name="Genome Biol.">
        <title>SKESA: strategic k-mer extension for scrupulous assemblies.</title>
        <authorList>
            <person name="Souvorov A."/>
            <person name="Agarwala R."/>
            <person name="Lipman D.J."/>
        </authorList>
    </citation>
    <scope>NUCLEOTIDE SEQUENCE</scope>
    <source>
        <strain evidence="9">10-7243</strain>
        <strain evidence="10">11-5588</strain>
        <strain evidence="11">12-3191</strain>
        <strain evidence="13">13-2460</strain>
        <strain evidence="5">CE06.035</strain>
        <strain evidence="12">Salm201708953</strain>
        <strain evidence="3">Salmonella enterica</strain>
    </source>
</reference>
<reference evidence="2" key="4">
    <citation type="submission" date="2018-07" db="EMBL/GenBank/DDBJ databases">
        <authorList>
            <consortium name="GenomeTrakr network: Whole genome sequencing for foodborne pathogen traceback"/>
        </authorList>
    </citation>
    <scope>NUCLEOTIDE SEQUENCE</scope>
    <source>
        <strain evidence="2">ADRDL-16-8871</strain>
    </source>
</reference>
<dbReference type="EMBL" id="DAAGSJ010000062">
    <property type="protein sequence ID" value="HAB4368666.1"/>
    <property type="molecule type" value="Genomic_DNA"/>
</dbReference>
<evidence type="ECO:0000313" key="6">
    <source>
        <dbReference type="EMBL" id="HAE1324567.1"/>
    </source>
</evidence>
<evidence type="ECO:0000313" key="7">
    <source>
        <dbReference type="EMBL" id="HAE1606074.1"/>
    </source>
</evidence>
<comment type="caution">
    <text evidence="11">The sequence shown here is derived from an EMBL/GenBank/DDBJ whole genome shotgun (WGS) entry which is preliminary data.</text>
</comment>
<evidence type="ECO:0000313" key="5">
    <source>
        <dbReference type="EMBL" id="HAD8177393.1"/>
    </source>
</evidence>
<evidence type="ECO:0000313" key="12">
    <source>
        <dbReference type="EMBL" id="HAF7241918.1"/>
    </source>
</evidence>
<name>A0A605AZY6_SALET</name>
<dbReference type="EMBL" id="DAARAJ010000037">
    <property type="protein sequence ID" value="HAE1642394.1"/>
    <property type="molecule type" value="Genomic_DNA"/>
</dbReference>
<evidence type="ECO:0000313" key="9">
    <source>
        <dbReference type="EMBL" id="HAE7506314.1"/>
    </source>
</evidence>
<reference evidence="1" key="2">
    <citation type="submission" date="2018-07" db="EMBL/GenBank/DDBJ databases">
        <authorList>
            <person name="Ashton P.M."/>
            <person name="Dallman T."/>
            <person name="Nair S."/>
            <person name="De Pinna E."/>
            <person name="Peters T."/>
            <person name="Grant K."/>
        </authorList>
    </citation>
    <scope>NUCLEOTIDE SEQUENCE</scope>
    <source>
        <strain evidence="1">152447</strain>
    </source>
</reference>
<dbReference type="EMBL" id="DAAWBV010000065">
    <property type="protein sequence ID" value="HAF7241918.1"/>
    <property type="molecule type" value="Genomic_DNA"/>
</dbReference>
<dbReference type="EMBL" id="AALSOQ010000048">
    <property type="protein sequence ID" value="EDC9469710.1"/>
    <property type="molecule type" value="Genomic_DNA"/>
</dbReference>